<dbReference type="Gene3D" id="3.40.50.300">
    <property type="entry name" value="P-loop containing nucleotide triphosphate hydrolases"/>
    <property type="match status" value="1"/>
</dbReference>
<organism evidence="2 3">
    <name type="scientific">Asanoa siamensis</name>
    <dbReference type="NCBI Taxonomy" id="926357"/>
    <lineage>
        <taxon>Bacteria</taxon>
        <taxon>Bacillati</taxon>
        <taxon>Actinomycetota</taxon>
        <taxon>Actinomycetes</taxon>
        <taxon>Micromonosporales</taxon>
        <taxon>Micromonosporaceae</taxon>
        <taxon>Asanoa</taxon>
    </lineage>
</organism>
<proteinExistence type="predicted"/>
<protein>
    <recommendedName>
        <fullName evidence="4">MinD-like ATPase involved in chromosome partitioning or flagellar assembly</fullName>
    </recommendedName>
</protein>
<dbReference type="InterPro" id="IPR027417">
    <property type="entry name" value="P-loop_NTPase"/>
</dbReference>
<evidence type="ECO:0008006" key="4">
    <source>
        <dbReference type="Google" id="ProtNLM"/>
    </source>
</evidence>
<evidence type="ECO:0000313" key="3">
    <source>
        <dbReference type="Proteomes" id="UP000604117"/>
    </source>
</evidence>
<keyword evidence="1" id="KW-0732">Signal</keyword>
<dbReference type="EMBL" id="BONE01000027">
    <property type="protein sequence ID" value="GIF74136.1"/>
    <property type="molecule type" value="Genomic_DNA"/>
</dbReference>
<evidence type="ECO:0000313" key="2">
    <source>
        <dbReference type="EMBL" id="GIF74136.1"/>
    </source>
</evidence>
<name>A0ABQ4CSA0_9ACTN</name>
<reference evidence="2 3" key="1">
    <citation type="submission" date="2021-01" db="EMBL/GenBank/DDBJ databases">
        <title>Whole genome shotgun sequence of Asanoa siamensis NBRC 107932.</title>
        <authorList>
            <person name="Komaki H."/>
            <person name="Tamura T."/>
        </authorList>
    </citation>
    <scope>NUCLEOTIDE SEQUENCE [LARGE SCALE GENOMIC DNA]</scope>
    <source>
        <strain evidence="2 3">NBRC 107932</strain>
    </source>
</reference>
<accession>A0ABQ4CSA0</accession>
<dbReference type="Proteomes" id="UP000604117">
    <property type="component" value="Unassembled WGS sequence"/>
</dbReference>
<keyword evidence="3" id="KW-1185">Reference proteome</keyword>
<evidence type="ECO:0000256" key="1">
    <source>
        <dbReference type="SAM" id="SignalP"/>
    </source>
</evidence>
<feature type="signal peptide" evidence="1">
    <location>
        <begin position="1"/>
        <end position="18"/>
    </location>
</feature>
<gene>
    <name evidence="2" type="ORF">Asi02nite_36540</name>
</gene>
<dbReference type="SUPFAM" id="SSF52540">
    <property type="entry name" value="P-loop containing nucleoside triphosphate hydrolases"/>
    <property type="match status" value="1"/>
</dbReference>
<sequence length="270" mass="27770">MPLLAMCSLKGAPGVTTAALGLAAVADTSARVVLVECDPAGGDLMLRHGLAAKPNLVDLASAARGTGGDPAVYEAVAQELALDDRAVPVVVAPAGGAQSRAALPELTRAGQLVLIPPDRLVVADCGRFEVSSPARPVLALADVVVVQVRATADGLAHIREHLGELLDVVTGRLVVLLGHGGLYGEADVADVLGQYVAEELMAPDAHVTVRGPLPEDRRAAALLSGGLVAGRRWQRLPLLRALHGIAGELAPLLMTARHDEDAGTRTETRG</sequence>
<dbReference type="RefSeq" id="WP_203714522.1">
    <property type="nucleotide sequence ID" value="NZ_BONE01000027.1"/>
</dbReference>
<comment type="caution">
    <text evidence="2">The sequence shown here is derived from an EMBL/GenBank/DDBJ whole genome shotgun (WGS) entry which is preliminary data.</text>
</comment>
<feature type="chain" id="PRO_5047124917" description="MinD-like ATPase involved in chromosome partitioning or flagellar assembly" evidence="1">
    <location>
        <begin position="19"/>
        <end position="270"/>
    </location>
</feature>